<dbReference type="CDD" id="cd06339">
    <property type="entry name" value="PBP1_YraM_LppC_lipoprotein-like"/>
    <property type="match status" value="1"/>
</dbReference>
<evidence type="ECO:0000256" key="3">
    <source>
        <dbReference type="ARBA" id="ARBA00022970"/>
    </source>
</evidence>
<dbReference type="PANTHER" id="PTHR30483:SF6">
    <property type="entry name" value="PERIPLASMIC BINDING PROTEIN OF ABC TRANSPORTER FOR NATURAL AMINO ACIDS"/>
    <property type="match status" value="1"/>
</dbReference>
<dbReference type="InterPro" id="IPR051010">
    <property type="entry name" value="BCAA_transport"/>
</dbReference>
<dbReference type="OrthoDB" id="7210494at2"/>
<feature type="domain" description="Leucine-binding protein" evidence="4">
    <location>
        <begin position="44"/>
        <end position="372"/>
    </location>
</feature>
<keyword evidence="6" id="KW-1185">Reference proteome</keyword>
<dbReference type="Pfam" id="PF13458">
    <property type="entry name" value="Peripla_BP_6"/>
    <property type="match status" value="1"/>
</dbReference>
<dbReference type="SUPFAM" id="SSF53822">
    <property type="entry name" value="Periplasmic binding protein-like I"/>
    <property type="match status" value="1"/>
</dbReference>
<evidence type="ECO:0000313" key="5">
    <source>
        <dbReference type="EMBL" id="PYE84789.1"/>
    </source>
</evidence>
<protein>
    <submittedName>
        <fullName evidence="5">Amino acid/amide ABC transporter substrate-binding protein (HAAT family)</fullName>
    </submittedName>
</protein>
<comment type="similarity">
    <text evidence="1">Belongs to the leucine-binding protein family.</text>
</comment>
<keyword evidence="2" id="KW-0732">Signal</keyword>
<dbReference type="RefSeq" id="WP_110814189.1">
    <property type="nucleotide sequence ID" value="NZ_QJTE01000002.1"/>
</dbReference>
<evidence type="ECO:0000256" key="1">
    <source>
        <dbReference type="ARBA" id="ARBA00010062"/>
    </source>
</evidence>
<accession>A0A318SWK7</accession>
<dbReference type="InterPro" id="IPR028082">
    <property type="entry name" value="Peripla_BP_I"/>
</dbReference>
<dbReference type="AlphaFoldDB" id="A0A318SWK7"/>
<dbReference type="EMBL" id="QJTE01000002">
    <property type="protein sequence ID" value="PYE84789.1"/>
    <property type="molecule type" value="Genomic_DNA"/>
</dbReference>
<sequence>MPSTDTPLRRIAARATALLALIWLAACEPTGMSGGGPRIDPDAPVQVALLVPNGSGNQTDALLARNFENAARLAIADLQGAQIDLRVYPTGASDQGAANAATQAINDGAKILLGPLYAGSAAAAGIAAAPSGTNVLAFSNNPDVAGGNVFILGATFDSAAERLVGYGMRHGLTRYMIVYSDDNAGRVGRDAIAGAIGRASAEVAGQQGYPLSQQGILSAVPGITNQIDATGANAVFTTANVAADLPALSTGLYEQGALDGARLLGLTRWDAAPQALSQPGLQGGLFALPDQSTTAAFESRYQARYGQAPHPLAGLAYDGIAAIGALVARGDANALSRGALTQGQGFSGTSGIFRLNRDGTNTRGLAVAEIRNNRVNILEPAPRSFGGAGF</sequence>
<reference evidence="5 6" key="1">
    <citation type="submission" date="2018-06" db="EMBL/GenBank/DDBJ databases">
        <title>Genomic Encyclopedia of Type Strains, Phase III (KMG-III): the genomes of soil and plant-associated and newly described type strains.</title>
        <authorList>
            <person name="Whitman W."/>
        </authorList>
    </citation>
    <scope>NUCLEOTIDE SEQUENCE [LARGE SCALE GENOMIC DNA]</scope>
    <source>
        <strain evidence="5 6">CECT 9025</strain>
    </source>
</reference>
<keyword evidence="3" id="KW-0813">Transport</keyword>
<dbReference type="PANTHER" id="PTHR30483">
    <property type="entry name" value="LEUCINE-SPECIFIC-BINDING PROTEIN"/>
    <property type="match status" value="1"/>
</dbReference>
<proteinExistence type="inferred from homology"/>
<evidence type="ECO:0000256" key="2">
    <source>
        <dbReference type="ARBA" id="ARBA00022729"/>
    </source>
</evidence>
<keyword evidence="3" id="KW-0029">Amino-acid transport</keyword>
<dbReference type="InterPro" id="IPR028081">
    <property type="entry name" value="Leu-bd"/>
</dbReference>
<evidence type="ECO:0000259" key="4">
    <source>
        <dbReference type="Pfam" id="PF13458"/>
    </source>
</evidence>
<organism evidence="5 6">
    <name type="scientific">Pseudoroseicyclus aestuarii</name>
    <dbReference type="NCBI Taxonomy" id="1795041"/>
    <lineage>
        <taxon>Bacteria</taxon>
        <taxon>Pseudomonadati</taxon>
        <taxon>Pseudomonadota</taxon>
        <taxon>Alphaproteobacteria</taxon>
        <taxon>Rhodobacterales</taxon>
        <taxon>Paracoccaceae</taxon>
        <taxon>Pseudoroseicyclus</taxon>
    </lineage>
</organism>
<gene>
    <name evidence="5" type="ORF">DFP88_102592</name>
</gene>
<dbReference type="Gene3D" id="3.40.50.2300">
    <property type="match status" value="2"/>
</dbReference>
<name>A0A318SWK7_9RHOB</name>
<dbReference type="Proteomes" id="UP000248311">
    <property type="component" value="Unassembled WGS sequence"/>
</dbReference>
<dbReference type="GO" id="GO:0006865">
    <property type="term" value="P:amino acid transport"/>
    <property type="evidence" value="ECO:0007669"/>
    <property type="project" value="UniProtKB-KW"/>
</dbReference>
<evidence type="ECO:0000313" key="6">
    <source>
        <dbReference type="Proteomes" id="UP000248311"/>
    </source>
</evidence>
<comment type="caution">
    <text evidence="5">The sequence shown here is derived from an EMBL/GenBank/DDBJ whole genome shotgun (WGS) entry which is preliminary data.</text>
</comment>